<sequence>MPDSKSTPFLLLTILTSTALSLSIPAILPPIASLKHDKESNKLLGAEGITFGCAASLGIGALFASIFLVWFGLVIYHSAAALFVRSDDLEELEDGRERRRKENSGDKMGWTRSCTAGSVLGTIFGLIFAIWGALFVWNMFDAVGILRDLAGLGA</sequence>
<dbReference type="Proteomes" id="UP000178912">
    <property type="component" value="Unassembled WGS sequence"/>
</dbReference>
<keyword evidence="1" id="KW-0812">Transmembrane</keyword>
<name>A0A1E1LC47_9HELO</name>
<evidence type="ECO:0000313" key="4">
    <source>
        <dbReference type="Proteomes" id="UP000178912"/>
    </source>
</evidence>
<reference evidence="4" key="1">
    <citation type="submission" date="2016-03" db="EMBL/GenBank/DDBJ databases">
        <authorList>
            <person name="Guldener U."/>
        </authorList>
    </citation>
    <scope>NUCLEOTIDE SEQUENCE [LARGE SCALE GENOMIC DNA]</scope>
    <source>
        <strain evidence="4">04CH-RAC-A.6.1</strain>
    </source>
</reference>
<evidence type="ECO:0000256" key="2">
    <source>
        <dbReference type="SAM" id="SignalP"/>
    </source>
</evidence>
<feature type="chain" id="PRO_5009446946" description="ER membrane protein complex subunit 6" evidence="2">
    <location>
        <begin position="22"/>
        <end position="154"/>
    </location>
</feature>
<evidence type="ECO:0008006" key="5">
    <source>
        <dbReference type="Google" id="ProtNLM"/>
    </source>
</evidence>
<gene>
    <name evidence="3" type="ORF">RAG0_13251</name>
</gene>
<dbReference type="AlphaFoldDB" id="A0A1E1LC47"/>
<keyword evidence="4" id="KW-1185">Reference proteome</keyword>
<dbReference type="EMBL" id="FJUX01000101">
    <property type="protein sequence ID" value="CZT08012.1"/>
    <property type="molecule type" value="Genomic_DNA"/>
</dbReference>
<evidence type="ECO:0000313" key="3">
    <source>
        <dbReference type="EMBL" id="CZT08012.1"/>
    </source>
</evidence>
<evidence type="ECO:0000256" key="1">
    <source>
        <dbReference type="SAM" id="Phobius"/>
    </source>
</evidence>
<dbReference type="OrthoDB" id="3557181at2759"/>
<keyword evidence="2" id="KW-0732">Signal</keyword>
<accession>A0A1E1LC47</accession>
<protein>
    <recommendedName>
        <fullName evidence="5">ER membrane protein complex subunit 6</fullName>
    </recommendedName>
</protein>
<feature type="transmembrane region" description="Helical" evidence="1">
    <location>
        <begin position="49"/>
        <end position="76"/>
    </location>
</feature>
<proteinExistence type="predicted"/>
<feature type="signal peptide" evidence="2">
    <location>
        <begin position="1"/>
        <end position="21"/>
    </location>
</feature>
<keyword evidence="1" id="KW-0472">Membrane</keyword>
<feature type="transmembrane region" description="Helical" evidence="1">
    <location>
        <begin position="117"/>
        <end position="140"/>
    </location>
</feature>
<organism evidence="3 4">
    <name type="scientific">Rhynchosporium agropyri</name>
    <dbReference type="NCBI Taxonomy" id="914238"/>
    <lineage>
        <taxon>Eukaryota</taxon>
        <taxon>Fungi</taxon>
        <taxon>Dikarya</taxon>
        <taxon>Ascomycota</taxon>
        <taxon>Pezizomycotina</taxon>
        <taxon>Leotiomycetes</taxon>
        <taxon>Helotiales</taxon>
        <taxon>Ploettnerulaceae</taxon>
        <taxon>Rhynchosporium</taxon>
    </lineage>
</organism>
<keyword evidence="1" id="KW-1133">Transmembrane helix</keyword>